<reference evidence="1" key="1">
    <citation type="submission" date="2020-08" db="EMBL/GenBank/DDBJ databases">
        <title>Genome sequencing and assembly of the red palm weevil Rhynchophorus ferrugineus.</title>
        <authorList>
            <person name="Dias G.B."/>
            <person name="Bergman C.M."/>
            <person name="Manee M."/>
        </authorList>
    </citation>
    <scope>NUCLEOTIDE SEQUENCE</scope>
    <source>
        <strain evidence="1">AA-2017</strain>
        <tissue evidence="1">Whole larva</tissue>
    </source>
</reference>
<comment type="caution">
    <text evidence="1">The sequence shown here is derived from an EMBL/GenBank/DDBJ whole genome shotgun (WGS) entry which is preliminary data.</text>
</comment>
<keyword evidence="2" id="KW-1185">Reference proteome</keyword>
<dbReference type="EMBL" id="JAACXV010013886">
    <property type="protein sequence ID" value="KAF7271876.1"/>
    <property type="molecule type" value="Genomic_DNA"/>
</dbReference>
<name>A0A834M885_RHYFE</name>
<evidence type="ECO:0000313" key="2">
    <source>
        <dbReference type="Proteomes" id="UP000625711"/>
    </source>
</evidence>
<protein>
    <submittedName>
        <fullName evidence="1">Uncharacterized protein</fullName>
    </submittedName>
</protein>
<proteinExistence type="predicted"/>
<organism evidence="1 2">
    <name type="scientific">Rhynchophorus ferrugineus</name>
    <name type="common">Red palm weevil</name>
    <name type="synonym">Curculio ferrugineus</name>
    <dbReference type="NCBI Taxonomy" id="354439"/>
    <lineage>
        <taxon>Eukaryota</taxon>
        <taxon>Metazoa</taxon>
        <taxon>Ecdysozoa</taxon>
        <taxon>Arthropoda</taxon>
        <taxon>Hexapoda</taxon>
        <taxon>Insecta</taxon>
        <taxon>Pterygota</taxon>
        <taxon>Neoptera</taxon>
        <taxon>Endopterygota</taxon>
        <taxon>Coleoptera</taxon>
        <taxon>Polyphaga</taxon>
        <taxon>Cucujiformia</taxon>
        <taxon>Curculionidae</taxon>
        <taxon>Dryophthorinae</taxon>
        <taxon>Rhynchophorus</taxon>
    </lineage>
</organism>
<dbReference type="AlphaFoldDB" id="A0A834M885"/>
<gene>
    <name evidence="1" type="ORF">GWI33_015295</name>
</gene>
<sequence>MAPLTPTATIYRGNMRCRPCWCSSRRYDVTSHCGTCQCHLPFPVIELFSVTIGKKLGVQMIDAEKDPCSSPSTSNLTSLVVKKRSGIGDCVELDERDIT</sequence>
<dbReference type="Proteomes" id="UP000625711">
    <property type="component" value="Unassembled WGS sequence"/>
</dbReference>
<evidence type="ECO:0000313" key="1">
    <source>
        <dbReference type="EMBL" id="KAF7271876.1"/>
    </source>
</evidence>
<accession>A0A834M885</accession>